<proteinExistence type="predicted"/>
<evidence type="ECO:0000313" key="2">
    <source>
        <dbReference type="EMBL" id="MDT0337399.1"/>
    </source>
</evidence>
<dbReference type="RefSeq" id="WP_284076868.1">
    <property type="nucleotide sequence ID" value="NZ_JAVLSM010000007.1"/>
</dbReference>
<evidence type="ECO:0008006" key="3">
    <source>
        <dbReference type="Google" id="ProtNLM"/>
    </source>
</evidence>
<protein>
    <recommendedName>
        <fullName evidence="3">Glycine zipper 2TM domain-containing protein</fullName>
    </recommendedName>
</protein>
<organism evidence="2">
    <name type="scientific">Herbaspirillum huttiense subsp. nephrolepidis</name>
    <dbReference type="NCBI Taxonomy" id="3075126"/>
    <lineage>
        <taxon>Bacteria</taxon>
        <taxon>Pseudomonadati</taxon>
        <taxon>Pseudomonadota</taxon>
        <taxon>Betaproteobacteria</taxon>
        <taxon>Burkholderiales</taxon>
        <taxon>Oxalobacteraceae</taxon>
        <taxon>Herbaspirillum</taxon>
    </lineage>
</organism>
<feature type="chain" id="PRO_5042246166" description="Glycine zipper 2TM domain-containing protein" evidence="1">
    <location>
        <begin position="21"/>
        <end position="157"/>
    </location>
</feature>
<accession>A0AAE4G820</accession>
<evidence type="ECO:0000256" key="1">
    <source>
        <dbReference type="SAM" id="SignalP"/>
    </source>
</evidence>
<dbReference type="AlphaFoldDB" id="A0AAE4G820"/>
<gene>
    <name evidence="2" type="ORF">RJN63_11215</name>
</gene>
<name>A0AAE4G820_9BURK</name>
<sequence length="157" mass="15813">MQKLFKIFALSLVISLVGCAATNQSASAPTSTRVINTLYGTVESVGLAKTEPTSTGTAGGIGAVAGAVIGAVLGGQRGGGGWLQFAAGVAGSVIGGLTANEAEKALSVKDQQEIVVRLSSDLTIRVVQPIDDAVMFANGDKVRVLTNAAGVTRVEQI</sequence>
<reference evidence="2" key="1">
    <citation type="submission" date="2023-02" db="EMBL/GenBank/DDBJ databases">
        <title>Description of Herbaspirillum huttiense subsp. nephrolepsisexaltata and Herbaspirillum huttiense subsp. lycopersicon.</title>
        <authorList>
            <person name="Poudel M."/>
            <person name="Sharma A."/>
            <person name="Goss E."/>
            <person name="Tapia J.H."/>
            <person name="Harmon C.M."/>
            <person name="Jones J.B."/>
        </authorList>
    </citation>
    <scope>NUCLEOTIDE SEQUENCE</scope>
    <source>
        <strain evidence="2">NC40101</strain>
    </source>
</reference>
<keyword evidence="1" id="KW-0732">Signal</keyword>
<feature type="signal peptide" evidence="1">
    <location>
        <begin position="1"/>
        <end position="20"/>
    </location>
</feature>
<comment type="caution">
    <text evidence="2">The sequence shown here is derived from an EMBL/GenBank/DDBJ whole genome shotgun (WGS) entry which is preliminary data.</text>
</comment>
<dbReference type="PROSITE" id="PS51257">
    <property type="entry name" value="PROKAR_LIPOPROTEIN"/>
    <property type="match status" value="1"/>
</dbReference>
<dbReference type="EMBL" id="JAVRAA010000005">
    <property type="protein sequence ID" value="MDT0337399.1"/>
    <property type="molecule type" value="Genomic_DNA"/>
</dbReference>